<name>A0A2R8AC10_9RHOB</name>
<keyword evidence="2" id="KW-0732">Signal</keyword>
<feature type="compositionally biased region" description="Basic and acidic residues" evidence="1">
    <location>
        <begin position="131"/>
        <end position="165"/>
    </location>
</feature>
<dbReference type="GO" id="GO:0005509">
    <property type="term" value="F:calcium ion binding"/>
    <property type="evidence" value="ECO:0007669"/>
    <property type="project" value="InterPro"/>
</dbReference>
<feature type="domain" description="EF-hand" evidence="3">
    <location>
        <begin position="48"/>
        <end position="83"/>
    </location>
</feature>
<protein>
    <recommendedName>
        <fullName evidence="3">EF-hand domain-containing protein</fullName>
    </recommendedName>
</protein>
<dbReference type="InterPro" id="IPR011992">
    <property type="entry name" value="EF-hand-dom_pair"/>
</dbReference>
<dbReference type="AlphaFoldDB" id="A0A2R8AC10"/>
<feature type="region of interest" description="Disordered" evidence="1">
    <location>
        <begin position="95"/>
        <end position="165"/>
    </location>
</feature>
<feature type="chain" id="PRO_5015337355" description="EF-hand domain-containing protein" evidence="2">
    <location>
        <begin position="25"/>
        <end position="165"/>
    </location>
</feature>
<dbReference type="PROSITE" id="PS00018">
    <property type="entry name" value="EF_HAND_1"/>
    <property type="match status" value="2"/>
</dbReference>
<dbReference type="SUPFAM" id="SSF47473">
    <property type="entry name" value="EF-hand"/>
    <property type="match status" value="1"/>
</dbReference>
<sequence length="165" mass="17631">MFMTKKTLLATALIAVLAAPVAFAQSGPSGFDFDVVDTNSDGELTADELNAFALARFEAQDLNDDGELDAEELSAAIAARAEERRTRGVERIIERADADGNGTLSADELGGRRSPEERIARLDTDDSGTISREEAEAASDDRRGNRGDRGDRGERGDRGGDRAAE</sequence>
<accession>A0A2R8AC10</accession>
<dbReference type="PROSITE" id="PS50222">
    <property type="entry name" value="EF_HAND_2"/>
    <property type="match status" value="1"/>
</dbReference>
<dbReference type="InterPro" id="IPR018247">
    <property type="entry name" value="EF_Hand_1_Ca_BS"/>
</dbReference>
<dbReference type="EMBL" id="OMKW01000002">
    <property type="protein sequence ID" value="SPF29774.1"/>
    <property type="molecule type" value="Genomic_DNA"/>
</dbReference>
<organism evidence="4 5">
    <name type="scientific">Pontivivens insulae</name>
    <dbReference type="NCBI Taxonomy" id="1639689"/>
    <lineage>
        <taxon>Bacteria</taxon>
        <taxon>Pseudomonadati</taxon>
        <taxon>Pseudomonadota</taxon>
        <taxon>Alphaproteobacteria</taxon>
        <taxon>Rhodobacterales</taxon>
        <taxon>Paracoccaceae</taxon>
        <taxon>Pontivivens</taxon>
    </lineage>
</organism>
<keyword evidence="5" id="KW-1185">Reference proteome</keyword>
<reference evidence="4 5" key="1">
    <citation type="submission" date="2018-03" db="EMBL/GenBank/DDBJ databases">
        <authorList>
            <person name="Keele B.F."/>
        </authorList>
    </citation>
    <scope>NUCLEOTIDE SEQUENCE [LARGE SCALE GENOMIC DNA]</scope>
    <source>
        <strain evidence="4 5">CeCT 8812</strain>
    </source>
</reference>
<dbReference type="Pfam" id="PF13202">
    <property type="entry name" value="EF-hand_5"/>
    <property type="match status" value="4"/>
</dbReference>
<evidence type="ECO:0000256" key="1">
    <source>
        <dbReference type="SAM" id="MobiDB-lite"/>
    </source>
</evidence>
<feature type="signal peptide" evidence="2">
    <location>
        <begin position="1"/>
        <end position="24"/>
    </location>
</feature>
<evidence type="ECO:0000256" key="2">
    <source>
        <dbReference type="SAM" id="SignalP"/>
    </source>
</evidence>
<dbReference type="InterPro" id="IPR002048">
    <property type="entry name" value="EF_hand_dom"/>
</dbReference>
<evidence type="ECO:0000259" key="3">
    <source>
        <dbReference type="PROSITE" id="PS50222"/>
    </source>
</evidence>
<feature type="compositionally biased region" description="Basic and acidic residues" evidence="1">
    <location>
        <begin position="109"/>
        <end position="124"/>
    </location>
</feature>
<dbReference type="Proteomes" id="UP000244932">
    <property type="component" value="Unassembled WGS sequence"/>
</dbReference>
<proteinExistence type="predicted"/>
<gene>
    <name evidence="4" type="ORF">POI8812_02091</name>
</gene>
<dbReference type="Gene3D" id="1.10.238.10">
    <property type="entry name" value="EF-hand"/>
    <property type="match status" value="2"/>
</dbReference>
<evidence type="ECO:0000313" key="4">
    <source>
        <dbReference type="EMBL" id="SPF29774.1"/>
    </source>
</evidence>
<evidence type="ECO:0000313" key="5">
    <source>
        <dbReference type="Proteomes" id="UP000244932"/>
    </source>
</evidence>